<feature type="region of interest" description="Disordered" evidence="1">
    <location>
        <begin position="116"/>
        <end position="148"/>
    </location>
</feature>
<protein>
    <submittedName>
        <fullName evidence="2">Uncharacterized protein</fullName>
    </submittedName>
</protein>
<dbReference type="GeneID" id="19241742"/>
<dbReference type="AlphaFoldDB" id="U1I4E5"/>
<dbReference type="HOGENOM" id="CLU_615426_0_0_1"/>
<organism evidence="2 3">
    <name type="scientific">Endocarpon pusillum (strain Z07020 / HMAS-L-300199)</name>
    <name type="common">Lichen-forming fungus</name>
    <dbReference type="NCBI Taxonomy" id="1263415"/>
    <lineage>
        <taxon>Eukaryota</taxon>
        <taxon>Fungi</taxon>
        <taxon>Dikarya</taxon>
        <taxon>Ascomycota</taxon>
        <taxon>Pezizomycotina</taxon>
        <taxon>Eurotiomycetes</taxon>
        <taxon>Chaetothyriomycetidae</taxon>
        <taxon>Verrucariales</taxon>
        <taxon>Verrucariaceae</taxon>
        <taxon>Endocarpon</taxon>
    </lineage>
</organism>
<dbReference type="Proteomes" id="UP000019373">
    <property type="component" value="Unassembled WGS sequence"/>
</dbReference>
<evidence type="ECO:0000256" key="1">
    <source>
        <dbReference type="SAM" id="MobiDB-lite"/>
    </source>
</evidence>
<keyword evidence="3" id="KW-1185">Reference proteome</keyword>
<feature type="compositionally biased region" description="Polar residues" evidence="1">
    <location>
        <begin position="375"/>
        <end position="394"/>
    </location>
</feature>
<proteinExistence type="predicted"/>
<name>U1I4E5_ENDPU</name>
<dbReference type="RefSeq" id="XP_007785648.1">
    <property type="nucleotide sequence ID" value="XM_007787458.1"/>
</dbReference>
<feature type="region of interest" description="Disordered" evidence="1">
    <location>
        <begin position="173"/>
        <end position="221"/>
    </location>
</feature>
<dbReference type="EMBL" id="KE720677">
    <property type="protein sequence ID" value="ERF76984.1"/>
    <property type="molecule type" value="Genomic_DNA"/>
</dbReference>
<sequence length="445" mass="48794">MTSFSPFLITAYTSLLTTSLQKAQDLSSFLCAQKLHGRSRVDATITKIDKVTAQQANVGTDVPASKYEDLQKQRLSLGQSVAGMAMMDAAFDNYIFDVTLLSKKIEDAKGQLEAFDTPSAKKRKRTNGTTVNLGGVGKPSRASDKGSSEKWCALMETVQQVVAETGSLASAIEGTVRVEDDDDNLGRTSGAEEEEVDDGTSTSSDGETVELKRKASEELTAPEDIAAEQHEYEAKLRDAWLNNPTWKLTKSIHDFTWGEEPAEKAYEEVAAFLNRIFRDLSQLQVTVDMLKAAKRKSLLYIGLFPFWDMAALSGWRSQLLIEPFLLWKILSEKQPPTDAYYILILEEVRASAKKVLATKSGVRTTNRVETNAQVGATDDSGVTGSTNTLGSGSANMKAKDARAMRDDVLLAAEDLIQKSTGLPPELATVFRNLGEAFRKYTESLE</sequence>
<reference evidence="3" key="1">
    <citation type="journal article" date="2014" name="BMC Genomics">
        <title>Genome characteristics reveal the impact of lichenization on lichen-forming fungus Endocarpon pusillum Hedwig (Verrucariales, Ascomycota).</title>
        <authorList>
            <person name="Wang Y.-Y."/>
            <person name="Liu B."/>
            <person name="Zhang X.-Y."/>
            <person name="Zhou Q.-M."/>
            <person name="Zhang T."/>
            <person name="Li H."/>
            <person name="Yu Y.-F."/>
            <person name="Zhang X.-L."/>
            <person name="Hao X.-Y."/>
            <person name="Wang M."/>
            <person name="Wang L."/>
            <person name="Wei J.-C."/>
        </authorList>
    </citation>
    <scope>NUCLEOTIDE SEQUENCE [LARGE SCALE GENOMIC DNA]</scope>
    <source>
        <strain evidence="3">Z07020 / HMAS-L-300199</strain>
    </source>
</reference>
<feature type="region of interest" description="Disordered" evidence="1">
    <location>
        <begin position="375"/>
        <end position="396"/>
    </location>
</feature>
<evidence type="ECO:0000313" key="3">
    <source>
        <dbReference type="Proteomes" id="UP000019373"/>
    </source>
</evidence>
<gene>
    <name evidence="2" type="ORF">EPUS_06852</name>
</gene>
<evidence type="ECO:0000313" key="2">
    <source>
        <dbReference type="EMBL" id="ERF76984.1"/>
    </source>
</evidence>
<accession>U1I4E5</accession>